<dbReference type="Pfam" id="PF12101">
    <property type="entry name" value="DUF3577"/>
    <property type="match status" value="1"/>
</dbReference>
<protein>
    <recommendedName>
        <fullName evidence="4">Periplasmic protein TonB, link inner and outer membrane</fullName>
    </recommendedName>
</protein>
<dbReference type="Proteomes" id="UP000183853">
    <property type="component" value="Unassembled WGS sequence"/>
</dbReference>
<accession>A0AB37ZUP5</accession>
<organism evidence="2 3">
    <name type="scientific">Pseudomonas syringae</name>
    <dbReference type="NCBI Taxonomy" id="317"/>
    <lineage>
        <taxon>Bacteria</taxon>
        <taxon>Pseudomonadati</taxon>
        <taxon>Pseudomonadota</taxon>
        <taxon>Gammaproteobacteria</taxon>
        <taxon>Pseudomonadales</taxon>
        <taxon>Pseudomonadaceae</taxon>
        <taxon>Pseudomonas</taxon>
    </lineage>
</organism>
<reference evidence="2 3" key="1">
    <citation type="submission" date="2016-10" db="EMBL/GenBank/DDBJ databases">
        <authorList>
            <person name="Varghese N."/>
            <person name="Submissions S."/>
        </authorList>
    </citation>
    <scope>NUCLEOTIDE SEQUENCE [LARGE SCALE GENOMIC DNA]</scope>
    <source>
        <strain evidence="2 3">BS2122</strain>
    </source>
</reference>
<dbReference type="NCBIfam" id="NF040584">
    <property type="entry name" value="STY4534_fam"/>
    <property type="match status" value="1"/>
</dbReference>
<comment type="caution">
    <text evidence="2">The sequence shown here is derived from an EMBL/GenBank/DDBJ whole genome shotgun (WGS) entry which is preliminary data.</text>
</comment>
<evidence type="ECO:0000313" key="2">
    <source>
        <dbReference type="EMBL" id="SDO19238.1"/>
    </source>
</evidence>
<evidence type="ECO:0000313" key="3">
    <source>
        <dbReference type="Proteomes" id="UP000183853"/>
    </source>
</evidence>
<feature type="region of interest" description="Disordered" evidence="1">
    <location>
        <begin position="164"/>
        <end position="214"/>
    </location>
</feature>
<feature type="compositionally biased region" description="Low complexity" evidence="1">
    <location>
        <begin position="188"/>
        <end position="214"/>
    </location>
</feature>
<name>A0AB37ZUP5_PSESX</name>
<dbReference type="EMBL" id="FNHM01000017">
    <property type="protein sequence ID" value="SDO19238.1"/>
    <property type="molecule type" value="Genomic_DNA"/>
</dbReference>
<dbReference type="InterPro" id="IPR021960">
    <property type="entry name" value="DUF3577"/>
</dbReference>
<proteinExistence type="predicted"/>
<evidence type="ECO:0008006" key="4">
    <source>
        <dbReference type="Google" id="ProtNLM"/>
    </source>
</evidence>
<gene>
    <name evidence="2" type="ORF">SAMN05444505_11713</name>
</gene>
<dbReference type="AlphaFoldDB" id="A0AB37ZUP5"/>
<sequence length="214" mass="23453">MREYLSPWAKCISALNTQNWRYIMSNSTNESKYFDLHTTGIGYLNRIREVKPRKGNPFMAVTVAALKGSTESVEYTYIDCNVVGAEADKLIRRCQEAVDADKKVLVNFRIGDIWPDVFTYSSGPKQGQTSASLKGRLLYIAWIKVDGEYVYQAPLKEEASASSESQALITPAEIQSEAPAPAESTAKVTPAAVTPSAKTPAKPARAARGQRQAA</sequence>
<evidence type="ECO:0000256" key="1">
    <source>
        <dbReference type="SAM" id="MobiDB-lite"/>
    </source>
</evidence>